<evidence type="ECO:0000313" key="3">
    <source>
        <dbReference type="EMBL" id="KAE9411137.1"/>
    </source>
</evidence>
<name>A0A6A4ISR3_9AGAR</name>
<accession>A0A6A4ISR3</accession>
<evidence type="ECO:0000313" key="4">
    <source>
        <dbReference type="Proteomes" id="UP000799118"/>
    </source>
</evidence>
<gene>
    <name evidence="3" type="ORF">BT96DRAFT_911815</name>
</gene>
<feature type="non-terminal residue" evidence="3">
    <location>
        <position position="457"/>
    </location>
</feature>
<dbReference type="OrthoDB" id="419631at2759"/>
<dbReference type="Proteomes" id="UP000799118">
    <property type="component" value="Unassembled WGS sequence"/>
</dbReference>
<evidence type="ECO:0000256" key="2">
    <source>
        <dbReference type="SAM" id="MobiDB-lite"/>
    </source>
</evidence>
<dbReference type="AlphaFoldDB" id="A0A6A4ISR3"/>
<keyword evidence="1" id="KW-0175">Coiled coil</keyword>
<reference evidence="3" key="1">
    <citation type="journal article" date="2019" name="Environ. Microbiol.">
        <title>Fungal ecological strategies reflected in gene transcription - a case study of two litter decomposers.</title>
        <authorList>
            <person name="Barbi F."/>
            <person name="Kohler A."/>
            <person name="Barry K."/>
            <person name="Baskaran P."/>
            <person name="Daum C."/>
            <person name="Fauchery L."/>
            <person name="Ihrmark K."/>
            <person name="Kuo A."/>
            <person name="LaButti K."/>
            <person name="Lipzen A."/>
            <person name="Morin E."/>
            <person name="Grigoriev I.V."/>
            <person name="Henrissat B."/>
            <person name="Lindahl B."/>
            <person name="Martin F."/>
        </authorList>
    </citation>
    <scope>NUCLEOTIDE SEQUENCE</scope>
    <source>
        <strain evidence="3">JB14</strain>
    </source>
</reference>
<feature type="coiled-coil region" evidence="1">
    <location>
        <begin position="124"/>
        <end position="165"/>
    </location>
</feature>
<feature type="region of interest" description="Disordered" evidence="2">
    <location>
        <begin position="96"/>
        <end position="116"/>
    </location>
</feature>
<sequence length="457" mass="51813">MSGAHGSNKPPPPDSAERYFVLQRKVDDLEKIHKDGKKVHQAEIERFKLELARLQKTNTELTDRLDKQKKQKEALELRVDELKKSANSDKAEIKDLGVKLRMSEHQRSQMTAKHGDMADMKKALTKQKDEVKERDKKVADLEKSLAAEKKKREMVEGQLKDMKTKSDSEAGVMKAAVENLKVEIVTARDELQSTQLCLETAKRDAESRQEALLGQLQEHRLMLDRVAEQYGMLASSTVSKSVYERLQRDNITLHLQAARFSRKLGNTEGQVSELAHLIRQREEDNQLLRRCIKHLEEELSCYLDITAVKAPLPPSYVSLDETVASLGHDQEQFEKDVARVSIKMLSAYAEAEAELQEAAVVASKLQEVQLQRDTSQELLQAMTVTAESLRSSSHTLKQQVAELESKLRTEVQKASEALKKEKETVSRLTTTVQKSRMAEDGMRAEIEQLTTELTDAE</sequence>
<keyword evidence="4" id="KW-1185">Reference proteome</keyword>
<evidence type="ECO:0000256" key="1">
    <source>
        <dbReference type="SAM" id="Coils"/>
    </source>
</evidence>
<proteinExistence type="predicted"/>
<protein>
    <submittedName>
        <fullName evidence="3">Uncharacterized protein</fullName>
    </submittedName>
</protein>
<organism evidence="3 4">
    <name type="scientific">Gymnopus androsaceus JB14</name>
    <dbReference type="NCBI Taxonomy" id="1447944"/>
    <lineage>
        <taxon>Eukaryota</taxon>
        <taxon>Fungi</taxon>
        <taxon>Dikarya</taxon>
        <taxon>Basidiomycota</taxon>
        <taxon>Agaricomycotina</taxon>
        <taxon>Agaricomycetes</taxon>
        <taxon>Agaricomycetidae</taxon>
        <taxon>Agaricales</taxon>
        <taxon>Marasmiineae</taxon>
        <taxon>Omphalotaceae</taxon>
        <taxon>Gymnopus</taxon>
    </lineage>
</organism>
<feature type="coiled-coil region" evidence="1">
    <location>
        <begin position="37"/>
        <end position="92"/>
    </location>
</feature>
<dbReference type="EMBL" id="ML769383">
    <property type="protein sequence ID" value="KAE9411137.1"/>
    <property type="molecule type" value="Genomic_DNA"/>
</dbReference>
<feature type="region of interest" description="Disordered" evidence="2">
    <location>
        <begin position="414"/>
        <end position="443"/>
    </location>
</feature>
<feature type="compositionally biased region" description="Basic and acidic residues" evidence="2">
    <location>
        <begin position="414"/>
        <end position="425"/>
    </location>
</feature>